<dbReference type="InterPro" id="IPR029052">
    <property type="entry name" value="Metallo-depent_PP-like"/>
</dbReference>
<proteinExistence type="predicted"/>
<evidence type="ECO:0000313" key="1">
    <source>
        <dbReference type="EMBL" id="SBV91990.1"/>
    </source>
</evidence>
<name>A0A212IXT4_9BACT</name>
<protein>
    <recommendedName>
        <fullName evidence="2">Calcineurin-like phosphoesterase domain-containing protein</fullName>
    </recommendedName>
</protein>
<accession>A0A212IXT4</accession>
<organism evidence="1">
    <name type="scientific">uncultured Dysgonomonas sp</name>
    <dbReference type="NCBI Taxonomy" id="206096"/>
    <lineage>
        <taxon>Bacteria</taxon>
        <taxon>Pseudomonadati</taxon>
        <taxon>Bacteroidota</taxon>
        <taxon>Bacteroidia</taxon>
        <taxon>Bacteroidales</taxon>
        <taxon>Dysgonomonadaceae</taxon>
        <taxon>Dysgonomonas</taxon>
        <taxon>environmental samples</taxon>
    </lineage>
</organism>
<gene>
    <name evidence="1" type="ORF">KL86DYS1_10488</name>
</gene>
<sequence>MPYQNLDELKSEIVTLWESGKYSSIADLTRHIIAEHGDFGREQDSLRRSVSKIIQDSEPDKELLVENVRLAKDKQRLQDVQRIERKAFREDVRVENAVAQFGKELANQNKLHAKKLIENINIKPLEYSADKHGVGVIQITDVHANELIDLPHNQYNWTVLSKRMKKLINESLRYFAFRNVEKVIMVYTGDLCNSDRRLDELLNQSTNRAKAANLLAHIITQSILEVRNAGYEVGIVSVLGNESRVKQEMTFSNEAFSDNYDYTIMAQVKQVLEFANIQGIMFHSIDKMENVIDFGEQKWLVMHDMPQSTSKQEKTQSIIGKYALSGKPVDFVISGHIHAHRGTDISCRSGSMSGSNTFNEHALGLIGRASGVCYVVDGKERYYQYIDLQYADNEGYGIVKELEAYNIKSELKTRQQTAIFQVVI</sequence>
<dbReference type="SUPFAM" id="SSF56300">
    <property type="entry name" value="Metallo-dependent phosphatases"/>
    <property type="match status" value="1"/>
</dbReference>
<reference evidence="1" key="1">
    <citation type="submission" date="2016-04" db="EMBL/GenBank/DDBJ databases">
        <authorList>
            <person name="Evans L.H."/>
            <person name="Alamgir A."/>
            <person name="Owens N."/>
            <person name="Weber N.D."/>
            <person name="Virtaneva K."/>
            <person name="Barbian K."/>
            <person name="Babar A."/>
            <person name="Rosenke K."/>
        </authorList>
    </citation>
    <scope>NUCLEOTIDE SEQUENCE</scope>
    <source>
        <strain evidence="1">86-1</strain>
    </source>
</reference>
<dbReference type="EMBL" id="FLUM01000001">
    <property type="protein sequence ID" value="SBV91990.1"/>
    <property type="molecule type" value="Genomic_DNA"/>
</dbReference>
<dbReference type="AlphaFoldDB" id="A0A212IXT4"/>
<dbReference type="RefSeq" id="WP_296938387.1">
    <property type="nucleotide sequence ID" value="NZ_LT599032.1"/>
</dbReference>
<evidence type="ECO:0008006" key="2">
    <source>
        <dbReference type="Google" id="ProtNLM"/>
    </source>
</evidence>